<dbReference type="PROSITE" id="PS51910">
    <property type="entry name" value="GH18_2"/>
    <property type="match status" value="1"/>
</dbReference>
<evidence type="ECO:0000256" key="8">
    <source>
        <dbReference type="RuleBase" id="RU004453"/>
    </source>
</evidence>
<evidence type="ECO:0000256" key="5">
    <source>
        <dbReference type="ARBA" id="ARBA00023295"/>
    </source>
</evidence>
<keyword evidence="2 7" id="KW-0378">Hydrolase</keyword>
<evidence type="ECO:0000256" key="9">
    <source>
        <dbReference type="SAM" id="SignalP"/>
    </source>
</evidence>
<evidence type="ECO:0000256" key="3">
    <source>
        <dbReference type="ARBA" id="ARBA00023024"/>
    </source>
</evidence>
<dbReference type="InterPro" id="IPR011583">
    <property type="entry name" value="Chitinase_II/V-like_cat"/>
</dbReference>
<dbReference type="PROSITE" id="PS01095">
    <property type="entry name" value="GH18_1"/>
    <property type="match status" value="1"/>
</dbReference>
<dbReference type="GO" id="GO:0008061">
    <property type="term" value="F:chitin binding"/>
    <property type="evidence" value="ECO:0007669"/>
    <property type="project" value="InterPro"/>
</dbReference>
<keyword evidence="5 7" id="KW-0326">Glycosidase</keyword>
<dbReference type="Gene3D" id="3.10.50.10">
    <property type="match status" value="1"/>
</dbReference>
<proteinExistence type="inferred from homology"/>
<dbReference type="PANTHER" id="PTHR11177">
    <property type="entry name" value="CHITINASE"/>
    <property type="match status" value="1"/>
</dbReference>
<dbReference type="EMBL" id="MU802037">
    <property type="protein sequence ID" value="KAJ3983037.1"/>
    <property type="molecule type" value="Genomic_DNA"/>
</dbReference>
<evidence type="ECO:0000256" key="1">
    <source>
        <dbReference type="ARBA" id="ARBA00000822"/>
    </source>
</evidence>
<organism evidence="11 12">
    <name type="scientific">Lentinula detonsa</name>
    <dbReference type="NCBI Taxonomy" id="2804962"/>
    <lineage>
        <taxon>Eukaryota</taxon>
        <taxon>Fungi</taxon>
        <taxon>Dikarya</taxon>
        <taxon>Basidiomycota</taxon>
        <taxon>Agaricomycotina</taxon>
        <taxon>Agaricomycetes</taxon>
        <taxon>Agaricomycetidae</taxon>
        <taxon>Agaricales</taxon>
        <taxon>Marasmiineae</taxon>
        <taxon>Omphalotaceae</taxon>
        <taxon>Lentinula</taxon>
    </lineage>
</organism>
<keyword evidence="9" id="KW-0732">Signal</keyword>
<dbReference type="Proteomes" id="UP001163850">
    <property type="component" value="Unassembled WGS sequence"/>
</dbReference>
<gene>
    <name evidence="11" type="ORF">F5890DRAFT_1463761</name>
</gene>
<dbReference type="GO" id="GO:0008843">
    <property type="term" value="F:endochitinase activity"/>
    <property type="evidence" value="ECO:0007669"/>
    <property type="project" value="UniProtKB-EC"/>
</dbReference>
<feature type="domain" description="GH18" evidence="10">
    <location>
        <begin position="57"/>
        <end position="444"/>
    </location>
</feature>
<dbReference type="InterPro" id="IPR001223">
    <property type="entry name" value="Glyco_hydro18_cat"/>
</dbReference>
<dbReference type="PANTHER" id="PTHR11177:SF317">
    <property type="entry name" value="CHITINASE 12-RELATED"/>
    <property type="match status" value="1"/>
</dbReference>
<protein>
    <submittedName>
        <fullName evidence="11">Chitinase</fullName>
    </submittedName>
</protein>
<dbReference type="GO" id="GO:0005576">
    <property type="term" value="C:extracellular region"/>
    <property type="evidence" value="ECO:0007669"/>
    <property type="project" value="TreeGrafter"/>
</dbReference>
<reference evidence="11" key="1">
    <citation type="submission" date="2022-08" db="EMBL/GenBank/DDBJ databases">
        <authorList>
            <consortium name="DOE Joint Genome Institute"/>
            <person name="Min B."/>
            <person name="Riley R."/>
            <person name="Sierra-Patev S."/>
            <person name="Naranjo-Ortiz M."/>
            <person name="Looney B."/>
            <person name="Konkel Z."/>
            <person name="Slot J.C."/>
            <person name="Sakamoto Y."/>
            <person name="Steenwyk J.L."/>
            <person name="Rokas A."/>
            <person name="Carro J."/>
            <person name="Camarero S."/>
            <person name="Ferreira P."/>
            <person name="Molpeceres G."/>
            <person name="Ruiz-Duenas F.J."/>
            <person name="Serrano A."/>
            <person name="Henrissat B."/>
            <person name="Drula E."/>
            <person name="Hughes K.W."/>
            <person name="Mata J.L."/>
            <person name="Ishikawa N.K."/>
            <person name="Vargas-Isla R."/>
            <person name="Ushijima S."/>
            <person name="Smith C.A."/>
            <person name="Ahrendt S."/>
            <person name="Andreopoulos W."/>
            <person name="He G."/>
            <person name="Labutti K."/>
            <person name="Lipzen A."/>
            <person name="Ng V."/>
            <person name="Sandor L."/>
            <person name="Barry K."/>
            <person name="Martinez A.T."/>
            <person name="Xiao Y."/>
            <person name="Gibbons J.G."/>
            <person name="Terashima K."/>
            <person name="Hibbett D.S."/>
            <person name="Grigoriev I.V."/>
        </authorList>
    </citation>
    <scope>NUCLEOTIDE SEQUENCE</scope>
    <source>
        <strain evidence="11">TFB7829</strain>
    </source>
</reference>
<evidence type="ECO:0000256" key="2">
    <source>
        <dbReference type="ARBA" id="ARBA00022801"/>
    </source>
</evidence>
<comment type="catalytic activity">
    <reaction evidence="1">
        <text>Random endo-hydrolysis of N-acetyl-beta-D-glucosaminide (1-&gt;4)-beta-linkages in chitin and chitodextrins.</text>
        <dbReference type="EC" id="3.2.1.14"/>
    </reaction>
</comment>
<dbReference type="GO" id="GO:0000272">
    <property type="term" value="P:polysaccharide catabolic process"/>
    <property type="evidence" value="ECO:0007669"/>
    <property type="project" value="UniProtKB-KW"/>
</dbReference>
<name>A0AA38USY1_9AGAR</name>
<dbReference type="SMART" id="SM00636">
    <property type="entry name" value="Glyco_18"/>
    <property type="match status" value="1"/>
</dbReference>
<keyword evidence="4" id="KW-0119">Carbohydrate metabolism</keyword>
<comment type="caution">
    <text evidence="11">The sequence shown here is derived from an EMBL/GenBank/DDBJ whole genome shotgun (WGS) entry which is preliminary data.</text>
</comment>
<evidence type="ECO:0000313" key="11">
    <source>
        <dbReference type="EMBL" id="KAJ3983037.1"/>
    </source>
</evidence>
<evidence type="ECO:0000259" key="10">
    <source>
        <dbReference type="PROSITE" id="PS51910"/>
    </source>
</evidence>
<dbReference type="Gene3D" id="3.20.20.80">
    <property type="entry name" value="Glycosidases"/>
    <property type="match status" value="1"/>
</dbReference>
<dbReference type="SUPFAM" id="SSF54556">
    <property type="entry name" value="Chitinase insertion domain"/>
    <property type="match status" value="1"/>
</dbReference>
<feature type="chain" id="PRO_5041399045" evidence="9">
    <location>
        <begin position="24"/>
        <end position="444"/>
    </location>
</feature>
<keyword evidence="6" id="KW-0624">Polysaccharide degradation</keyword>
<dbReference type="GO" id="GO:0006032">
    <property type="term" value="P:chitin catabolic process"/>
    <property type="evidence" value="ECO:0007669"/>
    <property type="project" value="UniProtKB-KW"/>
</dbReference>
<dbReference type="InterPro" id="IPR050314">
    <property type="entry name" value="Glycosyl_Hydrlase_18"/>
</dbReference>
<evidence type="ECO:0000256" key="6">
    <source>
        <dbReference type="ARBA" id="ARBA00023326"/>
    </source>
</evidence>
<dbReference type="Pfam" id="PF00704">
    <property type="entry name" value="Glyco_hydro_18"/>
    <property type="match status" value="1"/>
</dbReference>
<evidence type="ECO:0000256" key="4">
    <source>
        <dbReference type="ARBA" id="ARBA00023277"/>
    </source>
</evidence>
<dbReference type="AlphaFoldDB" id="A0AA38USY1"/>
<dbReference type="SUPFAM" id="SSF51445">
    <property type="entry name" value="(Trans)glycosidases"/>
    <property type="match status" value="1"/>
</dbReference>
<keyword evidence="3" id="KW-0146">Chitin degradation</keyword>
<comment type="similarity">
    <text evidence="8">Belongs to the glycosyl hydrolase 18 family.</text>
</comment>
<evidence type="ECO:0000256" key="7">
    <source>
        <dbReference type="RuleBase" id="RU000489"/>
    </source>
</evidence>
<feature type="signal peptide" evidence="9">
    <location>
        <begin position="1"/>
        <end position="23"/>
    </location>
</feature>
<sequence length="444" mass="48254">MICRSSTFSFIFYLSTFTSLVKASHDHHDHHEHDHYDHHNHQHQPRDVQVARRTNNLIAAAWYAGWHQDSTPSFDTSDVSWEKYTHMIYSFAVPTQDVSQLSLDGSEGEKLPRFVQVAHQNNVKALIAMGGWSGSVYFSSAVGSAENRTTFVKTVTDFTSKYGLDGINFDWEYPNKQGIGCNVINANDASNFLAFLQELRQDPVGAKLSLSAATGIATFSGPSGDPLTDVSGFAEVFDFIAIMNYDVWGSWSATVGPNSPLADSCAASENQQGSAVTAVKNWNNAGMPLDKIVLGVASYGHSFVVSHDNAFVSGSNTELAPYPPFDKSAFPHGDSWDDDGGSDACGNHEPSGGTFNFWGLINNAFLDQNGDFVDNIPHRFDSCSQTPYVYNPGSNIMVSFDNAQSFTSKGKFIMGAGLGGFAMWEAGGDHKDILLDAISAAMRG</sequence>
<accession>A0AA38USY1</accession>
<dbReference type="InterPro" id="IPR001579">
    <property type="entry name" value="Glyco_hydro_18_chit_AS"/>
</dbReference>
<evidence type="ECO:0000313" key="12">
    <source>
        <dbReference type="Proteomes" id="UP001163850"/>
    </source>
</evidence>
<dbReference type="InterPro" id="IPR029070">
    <property type="entry name" value="Chitinase_insertion_sf"/>
</dbReference>
<dbReference type="InterPro" id="IPR017853">
    <property type="entry name" value="GH"/>
</dbReference>